<feature type="region of interest" description="Disordered" evidence="1">
    <location>
        <begin position="51"/>
        <end position="90"/>
    </location>
</feature>
<protein>
    <submittedName>
        <fullName evidence="3">Uncharacterized protein</fullName>
    </submittedName>
</protein>
<dbReference type="RefSeq" id="WP_065853406.1">
    <property type="nucleotide sequence ID" value="NZ_LYPC01000021.1"/>
</dbReference>
<evidence type="ECO:0000256" key="1">
    <source>
        <dbReference type="SAM" id="MobiDB-lite"/>
    </source>
</evidence>
<dbReference type="AlphaFoldDB" id="A0A1C1A0N1"/>
<keyword evidence="4" id="KW-1185">Reference proteome</keyword>
<feature type="transmembrane region" description="Helical" evidence="2">
    <location>
        <begin position="12"/>
        <end position="41"/>
    </location>
</feature>
<accession>A0A1C1A0N1</accession>
<reference evidence="4" key="1">
    <citation type="submission" date="2016-05" db="EMBL/GenBank/DDBJ databases">
        <title>Paenibacillus oryzae. sp. nov., isolated from the rice root.</title>
        <authorList>
            <person name="Zhang J."/>
            <person name="Zhang X."/>
        </authorList>
    </citation>
    <scope>NUCLEOTIDE SEQUENCE [LARGE SCALE GENOMIC DNA]</scope>
    <source>
        <strain evidence="4">KCTC13222</strain>
    </source>
</reference>
<name>A0A1C1A0N1_9BACL</name>
<dbReference type="OrthoDB" id="2653670at2"/>
<dbReference type="Proteomes" id="UP000093309">
    <property type="component" value="Unassembled WGS sequence"/>
</dbReference>
<evidence type="ECO:0000313" key="3">
    <source>
        <dbReference type="EMBL" id="OCT13979.1"/>
    </source>
</evidence>
<comment type="caution">
    <text evidence="3">The sequence shown here is derived from an EMBL/GenBank/DDBJ whole genome shotgun (WGS) entry which is preliminary data.</text>
</comment>
<proteinExistence type="predicted"/>
<dbReference type="STRING" id="512399.A8709_00095"/>
<keyword evidence="2" id="KW-0812">Transmembrane</keyword>
<keyword evidence="2" id="KW-1133">Transmembrane helix</keyword>
<gene>
    <name evidence="3" type="ORF">A8709_00095</name>
</gene>
<keyword evidence="2" id="KW-0472">Membrane</keyword>
<sequence>MDMKKMGFADRVIFILGLTLAGVMTFVLVAGVIVAVLKFYIDSKERTLQVQPSPMLKNDPRSPWGTASSNKHVSEDEEWQINDEQERAPN</sequence>
<evidence type="ECO:0000313" key="4">
    <source>
        <dbReference type="Proteomes" id="UP000093309"/>
    </source>
</evidence>
<evidence type="ECO:0000256" key="2">
    <source>
        <dbReference type="SAM" id="Phobius"/>
    </source>
</evidence>
<dbReference type="EMBL" id="LYPC01000021">
    <property type="protein sequence ID" value="OCT13979.1"/>
    <property type="molecule type" value="Genomic_DNA"/>
</dbReference>
<organism evidence="3 4">
    <name type="scientific">Paenibacillus pectinilyticus</name>
    <dbReference type="NCBI Taxonomy" id="512399"/>
    <lineage>
        <taxon>Bacteria</taxon>
        <taxon>Bacillati</taxon>
        <taxon>Bacillota</taxon>
        <taxon>Bacilli</taxon>
        <taxon>Bacillales</taxon>
        <taxon>Paenibacillaceae</taxon>
        <taxon>Paenibacillus</taxon>
    </lineage>
</organism>